<dbReference type="EMBL" id="SOYY01000020">
    <property type="protein sequence ID" value="KAA0707177.1"/>
    <property type="molecule type" value="Genomic_DNA"/>
</dbReference>
<feature type="region of interest" description="Disordered" evidence="4">
    <location>
        <begin position="390"/>
        <end position="455"/>
    </location>
</feature>
<dbReference type="Proteomes" id="UP000324632">
    <property type="component" value="Chromosome 20"/>
</dbReference>
<protein>
    <submittedName>
        <fullName evidence="6">Ankyrin repeat domain-containing protein 33B</fullName>
    </submittedName>
</protein>
<sequence length="455" mass="50247">MAEVKVMVQVDPNLGSGPDEDASELSVSENDSDSESVLSDDSVLPDYEREEASGGPVNTLYQACAKNNTAVLRRVLERGVTRDEVMDLDINGRNGLMLAISKGFLDIVYGLNQCPFLDINHQDNDGNTALMIAAQAGFVIILTYILNYFSGVDMEVRDNRGFTALLKAAMQGSDDCVASLVMAGADINVVDATRGKDMKEWALKTGRFNTLNRLRRLNSRSRAEQFCETYVPEWPELKELVAKATATKNTGKKVAHRLKSTFTFSFPHDPPDNGVMDYMVRITTSIHSPLVVTGCRPLCPTSPPEIGRRRLPVPDLMQMHPENDLTIHAIQHSNGSIPASTTSASSSSLASCCSDSVRRGSIISLASNGLLKFVPRMARRNSVFPSGCIPQIKVTKSGEPTTKKEKKKKSKGHLEPPVWKYKEAKEEKKKEKKRLEKEKADKEKSDKKVKKSQNK</sequence>
<dbReference type="InterPro" id="IPR036770">
    <property type="entry name" value="Ankyrin_rpt-contain_sf"/>
</dbReference>
<evidence type="ECO:0000256" key="5">
    <source>
        <dbReference type="SAM" id="Phobius"/>
    </source>
</evidence>
<dbReference type="SMART" id="SM00248">
    <property type="entry name" value="ANK"/>
    <property type="match status" value="3"/>
</dbReference>
<dbReference type="SUPFAM" id="SSF48403">
    <property type="entry name" value="Ankyrin repeat"/>
    <property type="match status" value="1"/>
</dbReference>
<organism evidence="6 7">
    <name type="scientific">Triplophysa tibetana</name>
    <dbReference type="NCBI Taxonomy" id="1572043"/>
    <lineage>
        <taxon>Eukaryota</taxon>
        <taxon>Metazoa</taxon>
        <taxon>Chordata</taxon>
        <taxon>Craniata</taxon>
        <taxon>Vertebrata</taxon>
        <taxon>Euteleostomi</taxon>
        <taxon>Actinopterygii</taxon>
        <taxon>Neopterygii</taxon>
        <taxon>Teleostei</taxon>
        <taxon>Ostariophysi</taxon>
        <taxon>Cypriniformes</taxon>
        <taxon>Nemacheilidae</taxon>
        <taxon>Triplophysa</taxon>
    </lineage>
</organism>
<evidence type="ECO:0000313" key="7">
    <source>
        <dbReference type="Proteomes" id="UP000324632"/>
    </source>
</evidence>
<keyword evidence="1" id="KW-0677">Repeat</keyword>
<feature type="compositionally biased region" description="Basic and acidic residues" evidence="4">
    <location>
        <begin position="420"/>
        <end position="446"/>
    </location>
</feature>
<dbReference type="Pfam" id="PF12796">
    <property type="entry name" value="Ank_2"/>
    <property type="match status" value="1"/>
</dbReference>
<dbReference type="InterPro" id="IPR002110">
    <property type="entry name" value="Ankyrin_rpt"/>
</dbReference>
<name>A0A5A9NFG0_9TELE</name>
<proteinExistence type="predicted"/>
<evidence type="ECO:0000256" key="2">
    <source>
        <dbReference type="ARBA" id="ARBA00023043"/>
    </source>
</evidence>
<keyword evidence="7" id="KW-1185">Reference proteome</keyword>
<keyword evidence="2 3" id="KW-0040">ANK repeat</keyword>
<keyword evidence="5" id="KW-1133">Transmembrane helix</keyword>
<evidence type="ECO:0000256" key="4">
    <source>
        <dbReference type="SAM" id="MobiDB-lite"/>
    </source>
</evidence>
<evidence type="ECO:0000256" key="3">
    <source>
        <dbReference type="PROSITE-ProRule" id="PRU00023"/>
    </source>
</evidence>
<feature type="region of interest" description="Disordered" evidence="4">
    <location>
        <begin position="1"/>
        <end position="54"/>
    </location>
</feature>
<accession>A0A5A9NFG0</accession>
<comment type="caution">
    <text evidence="6">The sequence shown here is derived from an EMBL/GenBank/DDBJ whole genome shotgun (WGS) entry which is preliminary data.</text>
</comment>
<keyword evidence="5" id="KW-0472">Membrane</keyword>
<dbReference type="AlphaFoldDB" id="A0A5A9NFG0"/>
<reference evidence="6 7" key="1">
    <citation type="journal article" date="2019" name="Mol. Ecol. Resour.">
        <title>Chromosome-level genome assembly of Triplophysa tibetana, a fish adapted to the harsh high-altitude environment of the Tibetan Plateau.</title>
        <authorList>
            <person name="Yang X."/>
            <person name="Liu H."/>
            <person name="Ma Z."/>
            <person name="Zou Y."/>
            <person name="Zou M."/>
            <person name="Mao Y."/>
            <person name="Li X."/>
            <person name="Wang H."/>
            <person name="Chen T."/>
            <person name="Wang W."/>
            <person name="Yang R."/>
        </authorList>
    </citation>
    <scope>NUCLEOTIDE SEQUENCE [LARGE SCALE GENOMIC DNA]</scope>
    <source>
        <strain evidence="6">TTIB1903HZAU</strain>
        <tissue evidence="6">Muscle</tissue>
    </source>
</reference>
<dbReference type="PROSITE" id="PS50088">
    <property type="entry name" value="ANK_REPEAT"/>
    <property type="match status" value="1"/>
</dbReference>
<feature type="transmembrane region" description="Helical" evidence="5">
    <location>
        <begin position="129"/>
        <end position="150"/>
    </location>
</feature>
<dbReference type="PROSITE" id="PS50297">
    <property type="entry name" value="ANK_REP_REGION"/>
    <property type="match status" value="1"/>
</dbReference>
<evidence type="ECO:0000256" key="1">
    <source>
        <dbReference type="ARBA" id="ARBA00022737"/>
    </source>
</evidence>
<gene>
    <name evidence="6" type="ORF">E1301_Tti002498</name>
</gene>
<dbReference type="Gene3D" id="1.25.40.20">
    <property type="entry name" value="Ankyrin repeat-containing domain"/>
    <property type="match status" value="1"/>
</dbReference>
<feature type="compositionally biased region" description="Low complexity" evidence="4">
    <location>
        <begin position="24"/>
        <end position="44"/>
    </location>
</feature>
<keyword evidence="5" id="KW-0812">Transmembrane</keyword>
<dbReference type="PANTHER" id="PTHR24173">
    <property type="entry name" value="ANKYRIN REPEAT CONTAINING"/>
    <property type="match status" value="1"/>
</dbReference>
<evidence type="ECO:0000313" key="6">
    <source>
        <dbReference type="EMBL" id="KAA0707177.1"/>
    </source>
</evidence>
<feature type="repeat" description="ANK" evidence="3">
    <location>
        <begin position="160"/>
        <end position="192"/>
    </location>
</feature>
<dbReference type="PANTHER" id="PTHR24173:SF29">
    <property type="entry name" value="PHOTORECEPTOR ANKYRIN REPEAT PROTEIN"/>
    <property type="match status" value="1"/>
</dbReference>